<gene>
    <name evidence="1" type="ORF">NIES80_37310</name>
</gene>
<dbReference type="OrthoDB" id="3465830at2"/>
<organism evidence="1 2">
    <name type="scientific">Dolichospermum planctonicum</name>
    <dbReference type="NCBI Taxonomy" id="136072"/>
    <lineage>
        <taxon>Bacteria</taxon>
        <taxon>Bacillati</taxon>
        <taxon>Cyanobacteriota</taxon>
        <taxon>Cyanophyceae</taxon>
        <taxon>Nostocales</taxon>
        <taxon>Aphanizomenonaceae</taxon>
        <taxon>Dolichospermum</taxon>
    </lineage>
</organism>
<protein>
    <submittedName>
        <fullName evidence="1">Uncharacterized protein</fullName>
    </submittedName>
</protein>
<dbReference type="AlphaFoldDB" id="A0A480AGT5"/>
<sequence>MSQHLGIILLIDVAAAIEANTLEGNTYLFDNMKLQGSEGLGTGKLISAINGTSYCDGSQANEQVLNWLPYGVGSLPPTLPKSFLSDKSKNSDLKALEEIQALADRLTGASADESQNISDVVEELQRISKAVGVKTQVQSRNSDVSQDIGHLGQKIMDVTGNLVTEVDGKIPEINSLNPIITNITGEAVDKNIIYPAAYGSPDMVTDGWYWAASVDTSRPGTYAYTMHIQLYKLSRENQAWAWVPVDFTHDAYIKISNDPKKNGFTNAGIGYLPIPKA</sequence>
<evidence type="ECO:0000313" key="1">
    <source>
        <dbReference type="EMBL" id="GCL44009.1"/>
    </source>
</evidence>
<evidence type="ECO:0000313" key="2">
    <source>
        <dbReference type="Proteomes" id="UP000299367"/>
    </source>
</evidence>
<proteinExistence type="predicted"/>
<name>A0A480AGT5_9CYAN</name>
<comment type="caution">
    <text evidence="1">The sequence shown here is derived from an EMBL/GenBank/DDBJ whole genome shotgun (WGS) entry which is preliminary data.</text>
</comment>
<dbReference type="RefSeq" id="WP_137909428.1">
    <property type="nucleotide sequence ID" value="NZ_BJCF01000063.1"/>
</dbReference>
<dbReference type="Proteomes" id="UP000299367">
    <property type="component" value="Unassembled WGS sequence"/>
</dbReference>
<dbReference type="EMBL" id="BJCF01000063">
    <property type="protein sequence ID" value="GCL44009.1"/>
    <property type="molecule type" value="Genomic_DNA"/>
</dbReference>
<reference evidence="2" key="1">
    <citation type="submission" date="2019-02" db="EMBL/GenBank/DDBJ databases">
        <title>Draft genome sequence of Dolichospermum planctonicum NIES-80.</title>
        <authorList>
            <person name="Yamaguchi H."/>
            <person name="Suzuki S."/>
            <person name="Kawachi M."/>
        </authorList>
    </citation>
    <scope>NUCLEOTIDE SEQUENCE [LARGE SCALE GENOMIC DNA]</scope>
    <source>
        <strain evidence="2">NIES-80</strain>
    </source>
</reference>
<accession>A0A480AGT5</accession>